<evidence type="ECO:0000313" key="1">
    <source>
        <dbReference type="EMBL" id="RAH59609.1"/>
    </source>
</evidence>
<dbReference type="EMBL" id="KZ825058">
    <property type="protein sequence ID" value="RAH59609.1"/>
    <property type="molecule type" value="Genomic_DNA"/>
</dbReference>
<organism evidence="1 2">
    <name type="scientific">Aspergillus piperis CBS 112811</name>
    <dbReference type="NCBI Taxonomy" id="1448313"/>
    <lineage>
        <taxon>Eukaryota</taxon>
        <taxon>Fungi</taxon>
        <taxon>Dikarya</taxon>
        <taxon>Ascomycota</taxon>
        <taxon>Pezizomycotina</taxon>
        <taxon>Eurotiomycetes</taxon>
        <taxon>Eurotiomycetidae</taxon>
        <taxon>Eurotiales</taxon>
        <taxon>Aspergillaceae</taxon>
        <taxon>Aspergillus</taxon>
        <taxon>Aspergillus subgen. Circumdati</taxon>
    </lineage>
</organism>
<dbReference type="RefSeq" id="XP_025517531.1">
    <property type="nucleotide sequence ID" value="XM_025654890.1"/>
</dbReference>
<dbReference type="GeneID" id="37158292"/>
<reference evidence="1 2" key="1">
    <citation type="submission" date="2018-02" db="EMBL/GenBank/DDBJ databases">
        <title>The genomes of Aspergillus section Nigri reveals drivers in fungal speciation.</title>
        <authorList>
            <consortium name="DOE Joint Genome Institute"/>
            <person name="Vesth T.C."/>
            <person name="Nybo J."/>
            <person name="Theobald S."/>
            <person name="Brandl J."/>
            <person name="Frisvad J.C."/>
            <person name="Nielsen K.F."/>
            <person name="Lyhne E.K."/>
            <person name="Kogle M.E."/>
            <person name="Kuo A."/>
            <person name="Riley R."/>
            <person name="Clum A."/>
            <person name="Nolan M."/>
            <person name="Lipzen A."/>
            <person name="Salamov A."/>
            <person name="Henrissat B."/>
            <person name="Wiebenga A."/>
            <person name="De vries R.P."/>
            <person name="Grigoriev I.V."/>
            <person name="Mortensen U.H."/>
            <person name="Andersen M.R."/>
            <person name="Baker S.E."/>
        </authorList>
    </citation>
    <scope>NUCLEOTIDE SEQUENCE [LARGE SCALE GENOMIC DNA]</scope>
    <source>
        <strain evidence="1 2">CBS 112811</strain>
    </source>
</reference>
<dbReference type="AlphaFoldDB" id="A0A8G1R7D4"/>
<dbReference type="Proteomes" id="UP000249526">
    <property type="component" value="Unassembled WGS sequence"/>
</dbReference>
<sequence>MHCDAVTPGLVDFILEFPTSRCMVEAYPASRTAYAIQPTHSLCRSSPLVENTRNMASQSRSRALRAGTADLMALKTSQGMIGLFMGRCQK</sequence>
<proteinExistence type="predicted"/>
<protein>
    <submittedName>
        <fullName evidence="1">Uncharacterized protein</fullName>
    </submittedName>
</protein>
<accession>A0A8G1R7D4</accession>
<keyword evidence="2" id="KW-1185">Reference proteome</keyword>
<gene>
    <name evidence="1" type="ORF">BO85DRAFT_246367</name>
</gene>
<evidence type="ECO:0000313" key="2">
    <source>
        <dbReference type="Proteomes" id="UP000249526"/>
    </source>
</evidence>
<name>A0A8G1R7D4_9EURO</name>